<gene>
    <name evidence="2" type="ORF">OSSY52_01800</name>
</gene>
<evidence type="ECO:0000313" key="3">
    <source>
        <dbReference type="Proteomes" id="UP000516361"/>
    </source>
</evidence>
<keyword evidence="3" id="KW-1185">Reference proteome</keyword>
<protein>
    <recommendedName>
        <fullName evidence="1">Damage-control phosphatase ARMT1-like metal-binding domain-containing protein</fullName>
    </recommendedName>
</protein>
<evidence type="ECO:0000313" key="2">
    <source>
        <dbReference type="EMBL" id="BBE30039.1"/>
    </source>
</evidence>
<feature type="domain" description="Damage-control phosphatase ARMT1-like metal-binding" evidence="1">
    <location>
        <begin position="5"/>
        <end position="285"/>
    </location>
</feature>
<dbReference type="EMBL" id="AP018712">
    <property type="protein sequence ID" value="BBE30039.1"/>
    <property type="molecule type" value="Genomic_DNA"/>
</dbReference>
<sequence>MKAEYECIGCIIKHTQSLIEKADKTNKISSEKKFEDYKKVISDLIKNLEYGKRPIELSVSQYDSIYELYGKQDFFINEKTNANQIFLEMYDDLFYFIMNSENPLKTAAKLSAISNIIDYGVKNSFGELEFEIETMAKKRKFAIDDFKSFNEKLKTAKKILFIHDNAGEIVLDKLFIKTIKKFYPDIIIYSAVRSAPIINDATLKDTDEINLKELSIPIESGSVYPGTIFEKTNETFKNIFEKSDIIISKGQGNFEGLNKTCEKIYFILTAKCSVVSQELNVKVGEFVFKRDVVI</sequence>
<dbReference type="PIRSF" id="PIRSF006593">
    <property type="entry name" value="UCP006593"/>
    <property type="match status" value="1"/>
</dbReference>
<dbReference type="SUPFAM" id="SSF111321">
    <property type="entry name" value="AF1104-like"/>
    <property type="match status" value="1"/>
</dbReference>
<dbReference type="Gene3D" id="3.40.50.10880">
    <property type="entry name" value="Uncharacterised protein PF01937, DUF89, domain 3"/>
    <property type="match status" value="1"/>
</dbReference>
<organism evidence="2 3">
    <name type="scientific">Tepiditoga spiralis</name>
    <dbReference type="NCBI Taxonomy" id="2108365"/>
    <lineage>
        <taxon>Bacteria</taxon>
        <taxon>Thermotogati</taxon>
        <taxon>Thermotogota</taxon>
        <taxon>Thermotogae</taxon>
        <taxon>Petrotogales</taxon>
        <taxon>Petrotogaceae</taxon>
        <taxon>Tepiditoga</taxon>
    </lineage>
</organism>
<evidence type="ECO:0000259" key="1">
    <source>
        <dbReference type="Pfam" id="PF01937"/>
    </source>
</evidence>
<proteinExistence type="predicted"/>
<accession>A0A7G1G9P0</accession>
<dbReference type="InterPro" id="IPR014444">
    <property type="entry name" value="PH1575-like"/>
</dbReference>
<dbReference type="Gene3D" id="1.10.285.20">
    <property type="entry name" value="Uncharacterised protein PF01937, DUF89, domain 2"/>
    <property type="match status" value="1"/>
</dbReference>
<name>A0A7G1G9P0_9BACT</name>
<dbReference type="InParanoid" id="A0A7G1G9P0"/>
<dbReference type="InterPro" id="IPR036075">
    <property type="entry name" value="ARMT-1-like_metal-bd_sf"/>
</dbReference>
<reference evidence="2 3" key="1">
    <citation type="submission" date="2018-06" db="EMBL/GenBank/DDBJ databases">
        <title>Genome sequencing of Oceanotoga sp. sy52.</title>
        <authorList>
            <person name="Mori K."/>
        </authorList>
    </citation>
    <scope>NUCLEOTIDE SEQUENCE [LARGE SCALE GENOMIC DNA]</scope>
    <source>
        <strain evidence="3">sy52</strain>
    </source>
</reference>
<dbReference type="Pfam" id="PF01937">
    <property type="entry name" value="ARMT1-like_dom"/>
    <property type="match status" value="1"/>
</dbReference>
<dbReference type="InterPro" id="IPR002791">
    <property type="entry name" value="ARMT1-like_metal-bd"/>
</dbReference>
<dbReference type="RefSeq" id="WP_190615175.1">
    <property type="nucleotide sequence ID" value="NZ_AP018712.1"/>
</dbReference>
<dbReference type="Proteomes" id="UP000516361">
    <property type="component" value="Chromosome"/>
</dbReference>
<dbReference type="AlphaFoldDB" id="A0A7G1G9P0"/>
<dbReference type="KEGG" id="ocy:OSSY52_01800"/>